<protein>
    <recommendedName>
        <fullName evidence="3">G protein-coupled receptor</fullName>
    </recommendedName>
</protein>
<dbReference type="AlphaFoldDB" id="A0AAN5I899"/>
<evidence type="ECO:0000313" key="2">
    <source>
        <dbReference type="Proteomes" id="UP001328107"/>
    </source>
</evidence>
<organism evidence="1 2">
    <name type="scientific">Pristionchus mayeri</name>
    <dbReference type="NCBI Taxonomy" id="1317129"/>
    <lineage>
        <taxon>Eukaryota</taxon>
        <taxon>Metazoa</taxon>
        <taxon>Ecdysozoa</taxon>
        <taxon>Nematoda</taxon>
        <taxon>Chromadorea</taxon>
        <taxon>Rhabditida</taxon>
        <taxon>Rhabditina</taxon>
        <taxon>Diplogasteromorpha</taxon>
        <taxon>Diplogasteroidea</taxon>
        <taxon>Neodiplogasteridae</taxon>
        <taxon>Pristionchus</taxon>
    </lineage>
</organism>
<feature type="non-terminal residue" evidence="1">
    <location>
        <position position="67"/>
    </location>
</feature>
<comment type="caution">
    <text evidence="1">The sequence shown here is derived from an EMBL/GenBank/DDBJ whole genome shotgun (WGS) entry which is preliminary data.</text>
</comment>
<dbReference type="EMBL" id="BTRK01000005">
    <property type="protein sequence ID" value="GMR56322.1"/>
    <property type="molecule type" value="Genomic_DNA"/>
</dbReference>
<evidence type="ECO:0000313" key="1">
    <source>
        <dbReference type="EMBL" id="GMR56322.1"/>
    </source>
</evidence>
<dbReference type="Proteomes" id="UP001328107">
    <property type="component" value="Unassembled WGS sequence"/>
</dbReference>
<name>A0AAN5I899_9BILA</name>
<evidence type="ECO:0008006" key="3">
    <source>
        <dbReference type="Google" id="ProtNLM"/>
    </source>
</evidence>
<gene>
    <name evidence="1" type="ORF">PMAYCL1PPCAC_26517</name>
</gene>
<keyword evidence="2" id="KW-1185">Reference proteome</keyword>
<reference evidence="2" key="1">
    <citation type="submission" date="2022-10" db="EMBL/GenBank/DDBJ databases">
        <title>Genome assembly of Pristionchus species.</title>
        <authorList>
            <person name="Yoshida K."/>
            <person name="Sommer R.J."/>
        </authorList>
    </citation>
    <scope>NUCLEOTIDE SEQUENCE [LARGE SCALE GENOMIC DNA]</scope>
    <source>
        <strain evidence="2">RS5460</strain>
    </source>
</reference>
<sequence length="67" mass="7416">MSEKKMSYNASMTRILILQSMPPLLLVVFPIIFALTAVITQVPLPYSICFLCATLHSPTHSILLIAI</sequence>
<proteinExistence type="predicted"/>
<accession>A0AAN5I899</accession>